<evidence type="ECO:0000313" key="2">
    <source>
        <dbReference type="EMBL" id="MFC4638756.1"/>
    </source>
</evidence>
<evidence type="ECO:0000256" key="1">
    <source>
        <dbReference type="SAM" id="Phobius"/>
    </source>
</evidence>
<sequence>MPPRAEGLEQVRRWWWSILWLGWLGLSPVIFQSDFSPPDLFSDAVFPLVYLLGAGAAAGMVLGGVLHAWWPGASAGARAPLPVGQLRTLNLLSVILMVAMVLGVMAVRYARLRAEPSYAWSVLNALGRSLEQEGFSWMTCPGANPNSGPGPGGPVCLGTRQDGWMAAQGIQRALADREAAVIPLPLKRTGNLVGGQVSAGLLAYNFRRYPVQLRYQGLVYTGRQGPLSAAEQAQSTEFPSLVRLEVQP</sequence>
<feature type="transmembrane region" description="Helical" evidence="1">
    <location>
        <begin position="44"/>
        <end position="70"/>
    </location>
</feature>
<accession>A0ABV9I8W5</accession>
<evidence type="ECO:0000313" key="3">
    <source>
        <dbReference type="Proteomes" id="UP001595952"/>
    </source>
</evidence>
<feature type="transmembrane region" description="Helical" evidence="1">
    <location>
        <begin position="14"/>
        <end position="32"/>
    </location>
</feature>
<keyword evidence="3" id="KW-1185">Reference proteome</keyword>
<reference evidence="3" key="1">
    <citation type="journal article" date="2019" name="Int. J. Syst. Evol. Microbiol.">
        <title>The Global Catalogue of Microorganisms (GCM) 10K type strain sequencing project: providing services to taxonomists for standard genome sequencing and annotation.</title>
        <authorList>
            <consortium name="The Broad Institute Genomics Platform"/>
            <consortium name="The Broad Institute Genome Sequencing Center for Infectious Disease"/>
            <person name="Wu L."/>
            <person name="Ma J."/>
        </authorList>
    </citation>
    <scope>NUCLEOTIDE SEQUENCE [LARGE SCALE GENOMIC DNA]</scope>
    <source>
        <strain evidence="3">CCUG 55995</strain>
    </source>
</reference>
<feature type="transmembrane region" description="Helical" evidence="1">
    <location>
        <begin position="90"/>
        <end position="110"/>
    </location>
</feature>
<dbReference type="RefSeq" id="WP_380061764.1">
    <property type="nucleotide sequence ID" value="NZ_JBHSEI010000007.1"/>
</dbReference>
<dbReference type="EMBL" id="JBHSEI010000007">
    <property type="protein sequence ID" value="MFC4638756.1"/>
    <property type="molecule type" value="Genomic_DNA"/>
</dbReference>
<organism evidence="2 3">
    <name type="scientific">Deinococcus hohokamensis</name>
    <dbReference type="NCBI Taxonomy" id="309883"/>
    <lineage>
        <taxon>Bacteria</taxon>
        <taxon>Thermotogati</taxon>
        <taxon>Deinococcota</taxon>
        <taxon>Deinococci</taxon>
        <taxon>Deinococcales</taxon>
        <taxon>Deinococcaceae</taxon>
        <taxon>Deinococcus</taxon>
    </lineage>
</organism>
<gene>
    <name evidence="2" type="ORF">ACFO0D_10425</name>
</gene>
<dbReference type="Proteomes" id="UP001595952">
    <property type="component" value="Unassembled WGS sequence"/>
</dbReference>
<proteinExistence type="predicted"/>
<keyword evidence="1" id="KW-1133">Transmembrane helix</keyword>
<comment type="caution">
    <text evidence="2">The sequence shown here is derived from an EMBL/GenBank/DDBJ whole genome shotgun (WGS) entry which is preliminary data.</text>
</comment>
<protein>
    <submittedName>
        <fullName evidence="2">Uncharacterized protein</fullName>
    </submittedName>
</protein>
<name>A0ABV9I8W5_9DEIO</name>
<keyword evidence="1" id="KW-0812">Transmembrane</keyword>
<keyword evidence="1" id="KW-0472">Membrane</keyword>